<dbReference type="AlphaFoldDB" id="A0A397JLM5"/>
<accession>A0A397JLM5</accession>
<dbReference type="OrthoDB" id="2120038at2759"/>
<keyword evidence="2" id="KW-1185">Reference proteome</keyword>
<dbReference type="EMBL" id="PQFF01000020">
    <property type="protein sequence ID" value="RHZ88517.1"/>
    <property type="molecule type" value="Genomic_DNA"/>
</dbReference>
<dbReference type="PANTHER" id="PTHR42100:SF1">
    <property type="entry name" value="OXIDOREDUCTASE 178 KDA SUBUNIT, PUTATIVE (AFU_ORTHOLOGUE AFUA_8G04320)-RELATED"/>
    <property type="match status" value="1"/>
</dbReference>
<dbReference type="Proteomes" id="UP000266861">
    <property type="component" value="Unassembled WGS sequence"/>
</dbReference>
<protein>
    <submittedName>
        <fullName evidence="1">Uncharacterized protein</fullName>
    </submittedName>
</protein>
<proteinExistence type="predicted"/>
<dbReference type="PANTHER" id="PTHR42100">
    <property type="entry name" value="OXIDOREDUCTASE 178 KDA SUBUNIT, PUTATIVE (AFU_ORTHOLOGUE AFUA_8G04320)-RELATED"/>
    <property type="match status" value="1"/>
</dbReference>
<dbReference type="InterPro" id="IPR034444">
    <property type="entry name" value="Nuo17.8"/>
</dbReference>
<reference evidence="1 2" key="1">
    <citation type="submission" date="2018-08" db="EMBL/GenBank/DDBJ databases">
        <title>Genome and evolution of the arbuscular mycorrhizal fungus Diversispora epigaea (formerly Glomus versiforme) and its bacterial endosymbionts.</title>
        <authorList>
            <person name="Sun X."/>
            <person name="Fei Z."/>
            <person name="Harrison M."/>
        </authorList>
    </citation>
    <scope>NUCLEOTIDE SEQUENCE [LARGE SCALE GENOMIC DNA]</scope>
    <source>
        <strain evidence="1 2">IT104</strain>
    </source>
</reference>
<comment type="caution">
    <text evidence="1">The sequence shown here is derived from an EMBL/GenBank/DDBJ whole genome shotgun (WGS) entry which is preliminary data.</text>
</comment>
<sequence>MNFLKFPPITLRSTISIKQQQLTRQLQSIRQLQSTRQYATRQYATNETNQEIRKEGFGAPIWRNSLIVCLVGFAWYHLDKYITKSGENKHPITELIESWMTPDAEWRRITLNNLAYKTKTAEDTMLMLEARPPPMYRLRYPEQFESMNPFLIEPGTDVDLSDLVVKTYYDDVLKESDLD</sequence>
<dbReference type="STRING" id="1348612.A0A397JLM5"/>
<organism evidence="1 2">
    <name type="scientific">Diversispora epigaea</name>
    <dbReference type="NCBI Taxonomy" id="1348612"/>
    <lineage>
        <taxon>Eukaryota</taxon>
        <taxon>Fungi</taxon>
        <taxon>Fungi incertae sedis</taxon>
        <taxon>Mucoromycota</taxon>
        <taxon>Glomeromycotina</taxon>
        <taxon>Glomeromycetes</taxon>
        <taxon>Diversisporales</taxon>
        <taxon>Diversisporaceae</taxon>
        <taxon>Diversispora</taxon>
    </lineage>
</organism>
<evidence type="ECO:0000313" key="2">
    <source>
        <dbReference type="Proteomes" id="UP000266861"/>
    </source>
</evidence>
<dbReference type="GO" id="GO:0005739">
    <property type="term" value="C:mitochondrion"/>
    <property type="evidence" value="ECO:0007669"/>
    <property type="project" value="InterPro"/>
</dbReference>
<gene>
    <name evidence="1" type="ORF">Glove_22g119</name>
</gene>
<name>A0A397JLM5_9GLOM</name>
<evidence type="ECO:0000313" key="1">
    <source>
        <dbReference type="EMBL" id="RHZ88517.1"/>
    </source>
</evidence>